<keyword evidence="4 5" id="KW-0472">Membrane</keyword>
<protein>
    <recommendedName>
        <fullName evidence="6">Transglutaminase-like domain-containing protein</fullName>
    </recommendedName>
</protein>
<sequence>MGILTIVFAVVTLWSLLVGARVGFATQLGMVILQAGYLVSAVVAVWLAWKWMNVVSNRIAGWHQTSSSAWVNHMVSLWHQAPQVGKVIAFIVFYVLVSSILHAVIRPIAAVARRAVPGLIAKNHLLGAGLGLVAGAIRSLFLGALVFAALHFFAWPWLSQAATGSKPYQYAVTKLYKPYLSPVLDNQLPVFGKDAEQAVAKNISLFVIPTPSATERGILVVPTQISTLAKQITAGQHTDRAKAYALYEWEIHHIKYNWKKYQDYVTKGQWDAQTPLQTLQTGEGVCADYALLYAEMAHAVGLTVQIDEGMGGTPTDEGSHAWNEVWDSSAKRWIPVDTTWGASQDMWFDAPAFSLTHHLQKSILIEGTSH</sequence>
<dbReference type="SMART" id="SM00460">
    <property type="entry name" value="TGc"/>
    <property type="match status" value="1"/>
</dbReference>
<organism evidence="7 8">
    <name type="scientific">Alicyclobacillus ferrooxydans</name>
    <dbReference type="NCBI Taxonomy" id="471514"/>
    <lineage>
        <taxon>Bacteria</taxon>
        <taxon>Bacillati</taxon>
        <taxon>Bacillota</taxon>
        <taxon>Bacilli</taxon>
        <taxon>Bacillales</taxon>
        <taxon>Alicyclobacillaceae</taxon>
        <taxon>Alicyclobacillus</taxon>
    </lineage>
</organism>
<dbReference type="PATRIC" id="fig|471514.4.peg.2339"/>
<keyword evidence="2 5" id="KW-0812">Transmembrane</keyword>
<dbReference type="InterPro" id="IPR052557">
    <property type="entry name" value="CAP/Cytokinesis_protein"/>
</dbReference>
<comment type="subcellular location">
    <subcellularLocation>
        <location evidence="1">Membrane</location>
        <topology evidence="1">Multi-pass membrane protein</topology>
    </subcellularLocation>
</comment>
<evidence type="ECO:0000256" key="4">
    <source>
        <dbReference type="ARBA" id="ARBA00023136"/>
    </source>
</evidence>
<feature type="domain" description="Transglutaminase-like" evidence="6">
    <location>
        <begin position="278"/>
        <end position="340"/>
    </location>
</feature>
<dbReference type="STRING" id="471514.AN477_23420"/>
<evidence type="ECO:0000256" key="1">
    <source>
        <dbReference type="ARBA" id="ARBA00004141"/>
    </source>
</evidence>
<feature type="transmembrane region" description="Helical" evidence="5">
    <location>
        <begin position="125"/>
        <end position="158"/>
    </location>
</feature>
<feature type="transmembrane region" description="Helical" evidence="5">
    <location>
        <begin position="29"/>
        <end position="49"/>
    </location>
</feature>
<dbReference type="GO" id="GO:0009403">
    <property type="term" value="P:toxin biosynthetic process"/>
    <property type="evidence" value="ECO:0007669"/>
    <property type="project" value="InterPro"/>
</dbReference>
<keyword evidence="8" id="KW-1185">Reference proteome</keyword>
<dbReference type="PANTHER" id="PTHR46333:SF2">
    <property type="entry name" value="CYTOKINESIS PROTEIN 3"/>
    <property type="match status" value="1"/>
</dbReference>
<gene>
    <name evidence="7" type="ORF">AN477_23420</name>
</gene>
<dbReference type="InterPro" id="IPR038765">
    <property type="entry name" value="Papain-like_cys_pep_sf"/>
</dbReference>
<dbReference type="GO" id="GO:0016020">
    <property type="term" value="C:membrane"/>
    <property type="evidence" value="ECO:0007669"/>
    <property type="project" value="UniProtKB-SubCell"/>
</dbReference>
<name>A0A0P9EKA1_9BACL</name>
<dbReference type="Proteomes" id="UP000050482">
    <property type="component" value="Unassembled WGS sequence"/>
</dbReference>
<dbReference type="Pfam" id="PF02674">
    <property type="entry name" value="Colicin_V"/>
    <property type="match status" value="1"/>
</dbReference>
<dbReference type="InterPro" id="IPR002931">
    <property type="entry name" value="Transglutaminase-like"/>
</dbReference>
<feature type="transmembrane region" description="Helical" evidence="5">
    <location>
        <begin position="87"/>
        <end position="105"/>
    </location>
</feature>
<comment type="caution">
    <text evidence="7">The sequence shown here is derived from an EMBL/GenBank/DDBJ whole genome shotgun (WGS) entry which is preliminary data.</text>
</comment>
<dbReference type="InterPro" id="IPR003825">
    <property type="entry name" value="Colicin-V_CvpA"/>
</dbReference>
<evidence type="ECO:0000256" key="2">
    <source>
        <dbReference type="ARBA" id="ARBA00022692"/>
    </source>
</evidence>
<dbReference type="Gene3D" id="3.10.620.30">
    <property type="match status" value="1"/>
</dbReference>
<evidence type="ECO:0000313" key="8">
    <source>
        <dbReference type="Proteomes" id="UP000050482"/>
    </source>
</evidence>
<dbReference type="SUPFAM" id="SSF54001">
    <property type="entry name" value="Cysteine proteinases"/>
    <property type="match status" value="1"/>
</dbReference>
<dbReference type="AlphaFoldDB" id="A0A0P9EKA1"/>
<evidence type="ECO:0000313" key="7">
    <source>
        <dbReference type="EMBL" id="KPV39002.1"/>
    </source>
</evidence>
<dbReference type="PANTHER" id="PTHR46333">
    <property type="entry name" value="CYTOKINESIS PROTEIN 3"/>
    <property type="match status" value="1"/>
</dbReference>
<keyword evidence="3 5" id="KW-1133">Transmembrane helix</keyword>
<evidence type="ECO:0000256" key="5">
    <source>
        <dbReference type="SAM" id="Phobius"/>
    </source>
</evidence>
<proteinExistence type="predicted"/>
<reference evidence="7 8" key="1">
    <citation type="submission" date="2015-09" db="EMBL/GenBank/DDBJ databases">
        <title>Draft genome sequence of Alicyclobacillus ferrooxydans DSM 22381.</title>
        <authorList>
            <person name="Hemp J."/>
        </authorList>
    </citation>
    <scope>NUCLEOTIDE SEQUENCE [LARGE SCALE GENOMIC DNA]</scope>
    <source>
        <strain evidence="7 8">TC-34</strain>
    </source>
</reference>
<dbReference type="Pfam" id="PF01841">
    <property type="entry name" value="Transglut_core"/>
    <property type="match status" value="1"/>
</dbReference>
<dbReference type="EMBL" id="LJCO01000108">
    <property type="protein sequence ID" value="KPV39002.1"/>
    <property type="molecule type" value="Genomic_DNA"/>
</dbReference>
<dbReference type="GO" id="GO:0005737">
    <property type="term" value="C:cytoplasm"/>
    <property type="evidence" value="ECO:0007669"/>
    <property type="project" value="TreeGrafter"/>
</dbReference>
<accession>A0A0P9EKA1</accession>
<evidence type="ECO:0000259" key="6">
    <source>
        <dbReference type="SMART" id="SM00460"/>
    </source>
</evidence>
<evidence type="ECO:0000256" key="3">
    <source>
        <dbReference type="ARBA" id="ARBA00022989"/>
    </source>
</evidence>